<organism evidence="2 3">
    <name type="scientific">Candidatus Geothrix skivensis</name>
    <dbReference type="NCBI Taxonomy" id="2954439"/>
    <lineage>
        <taxon>Bacteria</taxon>
        <taxon>Pseudomonadati</taxon>
        <taxon>Acidobacteriota</taxon>
        <taxon>Holophagae</taxon>
        <taxon>Holophagales</taxon>
        <taxon>Holophagaceae</taxon>
        <taxon>Geothrix</taxon>
    </lineage>
</organism>
<evidence type="ECO:0000256" key="1">
    <source>
        <dbReference type="SAM" id="MobiDB-lite"/>
    </source>
</evidence>
<dbReference type="PANTHER" id="PTHR33221:SF13">
    <property type="entry name" value="TRANSCRIPTIONAL REGULATOR-RELATED"/>
    <property type="match status" value="1"/>
</dbReference>
<dbReference type="NCBIfam" id="TIGR00738">
    <property type="entry name" value="rrf2_super"/>
    <property type="match status" value="1"/>
</dbReference>
<feature type="compositionally biased region" description="Basic residues" evidence="1">
    <location>
        <begin position="165"/>
        <end position="174"/>
    </location>
</feature>
<dbReference type="PROSITE" id="PS51197">
    <property type="entry name" value="HTH_RRF2_2"/>
    <property type="match status" value="1"/>
</dbReference>
<sequence>MNSSMYGAGAEYALHSLLTLATRPNPVSVRDLATFQKIPERFLAKIFTRLKKAKLVAGSEGIAGGFALARPAGEIRVMEVLAAVDPGRTLFACAEIRSKCALFDAKAPGWATAGTCRIHAFMLDAEKVLQNFLASKTLADLVCEFEHKAPKTFIRETGAWFQKRKDTRTRKPSPRKAAPDLKADPT</sequence>
<dbReference type="InterPro" id="IPR036390">
    <property type="entry name" value="WH_DNA-bd_sf"/>
</dbReference>
<dbReference type="PANTHER" id="PTHR33221">
    <property type="entry name" value="WINGED HELIX-TURN-HELIX TRANSCRIPTIONAL REGULATOR, RRF2 FAMILY"/>
    <property type="match status" value="1"/>
</dbReference>
<dbReference type="Gene3D" id="1.10.10.10">
    <property type="entry name" value="Winged helix-like DNA-binding domain superfamily/Winged helix DNA-binding domain"/>
    <property type="match status" value="1"/>
</dbReference>
<protein>
    <submittedName>
        <fullName evidence="2">Rrf2 family transcriptional regulator</fullName>
    </submittedName>
</protein>
<feature type="compositionally biased region" description="Basic and acidic residues" evidence="1">
    <location>
        <begin position="177"/>
        <end position="186"/>
    </location>
</feature>
<name>A0A9D7SHE6_9BACT</name>
<dbReference type="GO" id="GO:0003700">
    <property type="term" value="F:DNA-binding transcription factor activity"/>
    <property type="evidence" value="ECO:0007669"/>
    <property type="project" value="TreeGrafter"/>
</dbReference>
<dbReference type="Proteomes" id="UP000886657">
    <property type="component" value="Unassembled WGS sequence"/>
</dbReference>
<gene>
    <name evidence="2" type="ORF">IPP58_10685</name>
</gene>
<accession>A0A9D7SHE6</accession>
<dbReference type="AlphaFoldDB" id="A0A9D7SHE6"/>
<dbReference type="SUPFAM" id="SSF46785">
    <property type="entry name" value="Winged helix' DNA-binding domain"/>
    <property type="match status" value="1"/>
</dbReference>
<dbReference type="InterPro" id="IPR000944">
    <property type="entry name" value="Tscrpt_reg_Rrf2"/>
</dbReference>
<proteinExistence type="predicted"/>
<comment type="caution">
    <text evidence="2">The sequence shown here is derived from an EMBL/GenBank/DDBJ whole genome shotgun (WGS) entry which is preliminary data.</text>
</comment>
<reference evidence="2" key="1">
    <citation type="submission" date="2020-10" db="EMBL/GenBank/DDBJ databases">
        <title>Connecting structure to function with the recovery of over 1000 high-quality activated sludge metagenome-assembled genomes encoding full-length rRNA genes using long-read sequencing.</title>
        <authorList>
            <person name="Singleton C.M."/>
            <person name="Petriglieri F."/>
            <person name="Kristensen J.M."/>
            <person name="Kirkegaard R.H."/>
            <person name="Michaelsen T.Y."/>
            <person name="Andersen M.H."/>
            <person name="Karst S.M."/>
            <person name="Dueholm M.S."/>
            <person name="Nielsen P.H."/>
            <person name="Albertsen M."/>
        </authorList>
    </citation>
    <scope>NUCLEOTIDE SEQUENCE</scope>
    <source>
        <strain evidence="2">Skiv_18-Q3-R9-52_MAXAC.067</strain>
    </source>
</reference>
<feature type="region of interest" description="Disordered" evidence="1">
    <location>
        <begin position="164"/>
        <end position="186"/>
    </location>
</feature>
<evidence type="ECO:0000313" key="3">
    <source>
        <dbReference type="Proteomes" id="UP000886657"/>
    </source>
</evidence>
<dbReference type="InterPro" id="IPR036388">
    <property type="entry name" value="WH-like_DNA-bd_sf"/>
</dbReference>
<dbReference type="Pfam" id="PF02082">
    <property type="entry name" value="Rrf2"/>
    <property type="match status" value="1"/>
</dbReference>
<evidence type="ECO:0000313" key="2">
    <source>
        <dbReference type="EMBL" id="MBK9796943.1"/>
    </source>
</evidence>
<dbReference type="GO" id="GO:0005829">
    <property type="term" value="C:cytosol"/>
    <property type="evidence" value="ECO:0007669"/>
    <property type="project" value="TreeGrafter"/>
</dbReference>
<dbReference type="EMBL" id="JADKIO010000008">
    <property type="protein sequence ID" value="MBK9796943.1"/>
    <property type="molecule type" value="Genomic_DNA"/>
</dbReference>